<evidence type="ECO:0000256" key="2">
    <source>
        <dbReference type="ARBA" id="ARBA00023136"/>
    </source>
</evidence>
<dbReference type="InterPro" id="IPR036942">
    <property type="entry name" value="Beta-barrel_TonB_sf"/>
</dbReference>
<evidence type="ECO:0000313" key="6">
    <source>
        <dbReference type="EMBL" id="SIT15405.1"/>
    </source>
</evidence>
<dbReference type="OrthoDB" id="8764943at2"/>
<dbReference type="Gene3D" id="2.60.40.1120">
    <property type="entry name" value="Carboxypeptidase-like, regulatory domain"/>
    <property type="match status" value="1"/>
</dbReference>
<dbReference type="Proteomes" id="UP000185781">
    <property type="component" value="Unassembled WGS sequence"/>
</dbReference>
<dbReference type="Gene3D" id="2.170.130.10">
    <property type="entry name" value="TonB-dependent receptor, plug domain"/>
    <property type="match status" value="1"/>
</dbReference>
<proteinExistence type="predicted"/>
<evidence type="ECO:0000259" key="5">
    <source>
        <dbReference type="Pfam" id="PF14905"/>
    </source>
</evidence>
<evidence type="ECO:0000256" key="3">
    <source>
        <dbReference type="ARBA" id="ARBA00023237"/>
    </source>
</evidence>
<feature type="domain" description="TonB-dependent receptor plug" evidence="4">
    <location>
        <begin position="136"/>
        <end position="214"/>
    </location>
</feature>
<dbReference type="STRING" id="373672.SAMN05421785_1087"/>
<keyword evidence="3" id="KW-0998">Cell outer membrane</keyword>
<keyword evidence="6" id="KW-0675">Receptor</keyword>
<dbReference type="InterPro" id="IPR008969">
    <property type="entry name" value="CarboxyPept-like_regulatory"/>
</dbReference>
<dbReference type="SUPFAM" id="SSF56935">
    <property type="entry name" value="Porins"/>
    <property type="match status" value="1"/>
</dbReference>
<evidence type="ECO:0000256" key="1">
    <source>
        <dbReference type="ARBA" id="ARBA00004442"/>
    </source>
</evidence>
<evidence type="ECO:0000313" key="7">
    <source>
        <dbReference type="Proteomes" id="UP000185781"/>
    </source>
</evidence>
<feature type="domain" description="Outer membrane protein beta-barrel" evidence="5">
    <location>
        <begin position="368"/>
        <end position="769"/>
    </location>
</feature>
<dbReference type="SUPFAM" id="SSF49464">
    <property type="entry name" value="Carboxypeptidase regulatory domain-like"/>
    <property type="match status" value="1"/>
</dbReference>
<sequence>MKNFKLLHFLILIFPVLFYSQYKIEGRVLNKEKEAVKNAELLFKNTSSNNNKKVITNDNGNFSLELTKGNYILTIKNSEYVPFEKEIIINADTKLADMELTAVSKLIEEVKLTSSPKMIVHKLDRTVFNVENNALANRGNIFETLKVVPGLVLKNDQISMLGRDAVKVMVDGRMINLSGDDLKNFLKSIPSENIKSVEVISNPSARYEAEGNSGIINLVLKKSKKNSWNNNTSFTNDVAKAKYILQTVNNSFTYQKNKLSFLLNTGYTYGDTFTKQMSNIFFSEPYFLTTEQKWNYNQFSGRFLIDYEITPKTKIGLQYLGGVYNNYIDDNINTSVVNSTNNPLYFLRGNGNIHDKNNNHSLNLHLEQKLDTLGKKLNIDLDYLSYVTDKNNTILSNQYDVDNNFEGINFFNKGISNQDINNYSLKFDIEHPGKWINLSYGGKLGFTGTDYVLNNYDLSSGNTLTQSDHFKYNEAIQALYVNGTKKFSDKWEGQIGLRTEYTQTKGYSVILDQVDYNKYLKLFPSLFIKNRINENNSLLLNYSRRIQRPSYGQLNPARYYINSQISSMGNPYLKPSYVDNVELSHTYKNLTSKLSFNINSNAYNVFFKMNDETKEQIVTFDNYFKSYGYSLSETYEFNALSWWKSYVTLFLNYSQSKKTQDFNLVLRDGFEFFGSLNNSLILNQSKTLTLDINYWYGSAFNQNLFHYSNANSLDIALSYKTPYKGLNLSIAGYDIFNSSPRTMLSEINGILQTYKAYPNNRFFRFSINYSFGNDKISKEERAVGNESERERSR</sequence>
<dbReference type="Gene3D" id="2.40.170.20">
    <property type="entry name" value="TonB-dependent receptor, beta-barrel domain"/>
    <property type="match status" value="1"/>
</dbReference>
<dbReference type="Pfam" id="PF13620">
    <property type="entry name" value="CarboxypepD_reg"/>
    <property type="match status" value="1"/>
</dbReference>
<reference evidence="6 7" key="1">
    <citation type="submission" date="2017-01" db="EMBL/GenBank/DDBJ databases">
        <authorList>
            <person name="Mah S.A."/>
            <person name="Swanson W.J."/>
            <person name="Moy G.W."/>
            <person name="Vacquier V.D."/>
        </authorList>
    </citation>
    <scope>NUCLEOTIDE SEQUENCE [LARGE SCALE GENOMIC DNA]</scope>
    <source>
        <strain evidence="6 7">DSM 18014</strain>
    </source>
</reference>
<dbReference type="InterPro" id="IPR012910">
    <property type="entry name" value="Plug_dom"/>
</dbReference>
<dbReference type="InterPro" id="IPR037066">
    <property type="entry name" value="Plug_dom_sf"/>
</dbReference>
<organism evidence="6 7">
    <name type="scientific">Chryseobacterium gambrini</name>
    <dbReference type="NCBI Taxonomy" id="373672"/>
    <lineage>
        <taxon>Bacteria</taxon>
        <taxon>Pseudomonadati</taxon>
        <taxon>Bacteroidota</taxon>
        <taxon>Flavobacteriia</taxon>
        <taxon>Flavobacteriales</taxon>
        <taxon>Weeksellaceae</taxon>
        <taxon>Chryseobacterium group</taxon>
        <taxon>Chryseobacterium</taxon>
    </lineage>
</organism>
<gene>
    <name evidence="6" type="ORF">SAMN05421785_1087</name>
</gene>
<dbReference type="AlphaFoldDB" id="A0A1N7PXX6"/>
<dbReference type="Pfam" id="PF14905">
    <property type="entry name" value="OMP_b-brl_3"/>
    <property type="match status" value="1"/>
</dbReference>
<dbReference type="PANTHER" id="PTHR40980">
    <property type="entry name" value="PLUG DOMAIN-CONTAINING PROTEIN"/>
    <property type="match status" value="1"/>
</dbReference>
<dbReference type="PANTHER" id="PTHR40980:SF4">
    <property type="entry name" value="TONB-DEPENDENT RECEPTOR-LIKE BETA-BARREL DOMAIN-CONTAINING PROTEIN"/>
    <property type="match status" value="1"/>
</dbReference>
<dbReference type="Pfam" id="PF07715">
    <property type="entry name" value="Plug"/>
    <property type="match status" value="1"/>
</dbReference>
<accession>A0A1N7PXX6</accession>
<protein>
    <submittedName>
        <fullName evidence="6">Outer membrane receptor proteins, mostly Fe transport</fullName>
    </submittedName>
</protein>
<dbReference type="EMBL" id="FTOV01000008">
    <property type="protein sequence ID" value="SIT15405.1"/>
    <property type="molecule type" value="Genomic_DNA"/>
</dbReference>
<name>A0A1N7PXX6_9FLAO</name>
<dbReference type="GO" id="GO:0009279">
    <property type="term" value="C:cell outer membrane"/>
    <property type="evidence" value="ECO:0007669"/>
    <property type="project" value="UniProtKB-SubCell"/>
</dbReference>
<keyword evidence="2" id="KW-0472">Membrane</keyword>
<comment type="subcellular location">
    <subcellularLocation>
        <location evidence="1">Cell outer membrane</location>
    </subcellularLocation>
</comment>
<dbReference type="InterPro" id="IPR041700">
    <property type="entry name" value="OMP_b-brl_3"/>
</dbReference>
<evidence type="ECO:0000259" key="4">
    <source>
        <dbReference type="Pfam" id="PF07715"/>
    </source>
</evidence>
<dbReference type="RefSeq" id="WP_076394153.1">
    <property type="nucleotide sequence ID" value="NZ_FTOV01000008.1"/>
</dbReference>